<evidence type="ECO:0000313" key="6">
    <source>
        <dbReference type="Proteomes" id="UP000557483"/>
    </source>
</evidence>
<dbReference type="Proteomes" id="UP000510937">
    <property type="component" value="Plasmid pRHBSTW-00555_4"/>
</dbReference>
<geneLocation type="plasmid" evidence="2">
    <name>pKPC2_020121</name>
</geneLocation>
<dbReference type="EMBL" id="JABXRN010000005">
    <property type="protein sequence ID" value="MBA8128112.1"/>
    <property type="molecule type" value="Genomic_DNA"/>
</dbReference>
<keyword evidence="1" id="KW-0812">Transmembrane</keyword>
<evidence type="ECO:0000313" key="3">
    <source>
        <dbReference type="EMBL" id="MBA8128112.1"/>
    </source>
</evidence>
<reference evidence="5 6" key="2">
    <citation type="submission" date="2020-06" db="EMBL/GenBank/DDBJ databases">
        <title>REHAB project genomes.</title>
        <authorList>
            <person name="Shaw L.P."/>
        </authorList>
    </citation>
    <scope>NUCLEOTIDE SEQUENCE [LARGE SCALE GENOMIC DNA]</scope>
    <source>
        <strain evidence="3 6">RHBSTW-00092</strain>
        <strain evidence="5">RHBSTW-00555</strain>
        <plasmid evidence="3">pRHBSTW-00092_5</plasmid>
        <plasmid evidence="5">prhbstw-00555_4</plasmid>
    </source>
</reference>
<geneLocation type="plasmid" evidence="5">
    <name>prhbstw-00555_4</name>
</geneLocation>
<reference evidence="2" key="1">
    <citation type="submission" date="2018-04" db="EMBL/GenBank/DDBJ databases">
        <title>The complete sequence of plasmid pKPC2_020121.</title>
        <authorList>
            <person name="Liu L."/>
            <person name="Feng Y."/>
            <person name="Zong Z."/>
        </authorList>
    </citation>
    <scope>NUCLEOTIDE SEQUENCE</scope>
    <source>
        <strain evidence="2">WCHKG020121</strain>
        <plasmid evidence="2">pKPC2_020121</plasmid>
    </source>
</reference>
<evidence type="ECO:0000313" key="4">
    <source>
        <dbReference type="EMBL" id="QLO55888.1"/>
    </source>
</evidence>
<name>A0A2S1PR88_9ENTR</name>
<feature type="transmembrane region" description="Helical" evidence="1">
    <location>
        <begin position="12"/>
        <end position="30"/>
    </location>
</feature>
<feature type="transmembrane region" description="Helical" evidence="1">
    <location>
        <begin position="165"/>
        <end position="185"/>
    </location>
</feature>
<geneLocation type="plasmid" evidence="4">
    <name>pRHBSTW-00555_4</name>
</geneLocation>
<gene>
    <name evidence="3" type="ORF">HV064_30125</name>
    <name evidence="4" type="ORF">HV234_30955</name>
    <name evidence="2" type="ORF">KCOIPNDD_00104</name>
</gene>
<proteinExistence type="predicted"/>
<organism evidence="2">
    <name type="scientific">Klebsiella grimontii</name>
    <dbReference type="NCBI Taxonomy" id="2058152"/>
    <lineage>
        <taxon>Bacteria</taxon>
        <taxon>Pseudomonadati</taxon>
        <taxon>Pseudomonadota</taxon>
        <taxon>Gammaproteobacteria</taxon>
        <taxon>Enterobacterales</taxon>
        <taxon>Enterobacteriaceae</taxon>
        <taxon>Klebsiella/Raoultella group</taxon>
        <taxon>Klebsiella</taxon>
    </lineage>
</organism>
<dbReference type="RefSeq" id="WP_042927545.1">
    <property type="nucleotide sequence ID" value="NZ_CABGKG010000019.1"/>
</dbReference>
<feature type="transmembrane region" description="Helical" evidence="1">
    <location>
        <begin position="36"/>
        <end position="56"/>
    </location>
</feature>
<dbReference type="EMBL" id="MH192342">
    <property type="protein sequence ID" value="AWH61054.1"/>
    <property type="molecule type" value="Genomic_DNA"/>
</dbReference>
<dbReference type="Proteomes" id="UP000557483">
    <property type="component" value="Unassembled WGS sequence"/>
</dbReference>
<evidence type="ECO:0000313" key="2">
    <source>
        <dbReference type="EMBL" id="AWH61054.1"/>
    </source>
</evidence>
<accession>A0A2S1PR88</accession>
<evidence type="ECO:0000256" key="1">
    <source>
        <dbReference type="SAM" id="Phobius"/>
    </source>
</evidence>
<geneLocation type="plasmid" evidence="3">
    <name>pRHBSTW-00092_5</name>
</geneLocation>
<feature type="transmembrane region" description="Helical" evidence="1">
    <location>
        <begin position="122"/>
        <end position="145"/>
    </location>
</feature>
<dbReference type="EMBL" id="CP055318">
    <property type="protein sequence ID" value="QLO55888.1"/>
    <property type="molecule type" value="Genomic_DNA"/>
</dbReference>
<keyword evidence="2" id="KW-0614">Plasmid</keyword>
<keyword evidence="1" id="KW-1133">Transmembrane helix</keyword>
<keyword evidence="1" id="KW-0472">Membrane</keyword>
<protein>
    <submittedName>
        <fullName evidence="2">Uncharacterized protein</fullName>
    </submittedName>
</protein>
<reference evidence="4" key="3">
    <citation type="journal article" date="2021" name="Microb. Genom.">
        <title>A genomic epidemiological study shows that prevalence of antimicrobial resistance in Enterobacterales is associated with the livestock host, as well as antimicrobial usage.</title>
        <authorList>
            <person name="AbuOun M."/>
            <person name="Jones H."/>
            <person name="Stubberfield E."/>
            <person name="Gilson D."/>
            <person name="Shaw L.P."/>
            <person name="Hubbard A.T.M."/>
            <person name="Chau K.K."/>
            <person name="Sebra R."/>
            <person name="Peto T.E.A."/>
            <person name="Crook D.W."/>
            <person name="Read D.S."/>
            <person name="Gweon H.S."/>
            <person name="Walker A.S."/>
            <person name="Stoesser N."/>
            <person name="Smith R.P."/>
            <person name="Anjum M.F."/>
            <person name="On Behalf Of The Rehab Consortium."/>
        </authorList>
    </citation>
    <scope>NUCLEOTIDE SEQUENCE</scope>
    <source>
        <strain evidence="4">RHBSTW-00555</strain>
    </source>
</reference>
<dbReference type="AlphaFoldDB" id="A0A2S1PR88"/>
<sequence length="214" mass="24062">MFSYFMLRTEQQLFCYLYGGALALSLQLLFSPSFPGNGFILVSLPVALFWAGLALYTRHIDQMRKPDVSPLVSIRDGIQVVAMLPRHEKARLEWKILQDDEVYRRQMHALLNLMQRVISRGFLYAPAVILAGAGVLVWGVPQAGVRLVTALRNMSPGELMHQTGFIIRYVLMISAISVLIADIVAGQGLPNAFRRALLDRLPAEAWRIPRGTER</sequence>
<evidence type="ECO:0000313" key="5">
    <source>
        <dbReference type="Proteomes" id="UP000510937"/>
    </source>
</evidence>